<dbReference type="RefSeq" id="WP_249311082.1">
    <property type="nucleotide sequence ID" value="NZ_JACRSU010000001.1"/>
</dbReference>
<dbReference type="Pfam" id="PF04973">
    <property type="entry name" value="NMN_transporter"/>
    <property type="match status" value="1"/>
</dbReference>
<dbReference type="InterPro" id="IPR006419">
    <property type="entry name" value="NMN_transpt_PnuC"/>
</dbReference>
<evidence type="ECO:0000256" key="1">
    <source>
        <dbReference type="ARBA" id="ARBA00004141"/>
    </source>
</evidence>
<feature type="transmembrane region" description="Helical" evidence="5">
    <location>
        <begin position="140"/>
        <end position="161"/>
    </location>
</feature>
<evidence type="ECO:0000313" key="7">
    <source>
        <dbReference type="Proteomes" id="UP000611762"/>
    </source>
</evidence>
<keyword evidence="3 5" id="KW-1133">Transmembrane helix</keyword>
<feature type="transmembrane region" description="Helical" evidence="5">
    <location>
        <begin position="54"/>
        <end position="72"/>
    </location>
</feature>
<feature type="transmembrane region" description="Helical" evidence="5">
    <location>
        <begin position="7"/>
        <end position="26"/>
    </location>
</feature>
<keyword evidence="7" id="KW-1185">Reference proteome</keyword>
<evidence type="ECO:0000313" key="6">
    <source>
        <dbReference type="EMBL" id="MBC8539896.1"/>
    </source>
</evidence>
<dbReference type="AlphaFoldDB" id="A0A926DKF4"/>
<dbReference type="Proteomes" id="UP000611762">
    <property type="component" value="Unassembled WGS sequence"/>
</dbReference>
<dbReference type="GO" id="GO:0034257">
    <property type="term" value="F:nicotinamide riboside transmembrane transporter activity"/>
    <property type="evidence" value="ECO:0007669"/>
    <property type="project" value="InterPro"/>
</dbReference>
<sequence>MTEKTDKMITIFLVGITFILITATALIYSEDGFIIVPLYVSLAIMLLQSKANRYAFLLGGINSLLYAGVYAYTGLYAMAAYAALVSCPLQLVTFLNWSKRPYGNATVFKKLSLKNKVILFASFVVLWLLMWAFFSLFHSAYLLFDNTVTLLGIASTVLCALSFVDYAYLQIAGVGISIVLYSQMLHTKPIQITYLIYSVYALVCSVKALGKMNRLYIEQKTEESEAAA</sequence>
<dbReference type="EMBL" id="JACRSU010000001">
    <property type="protein sequence ID" value="MBC8539896.1"/>
    <property type="molecule type" value="Genomic_DNA"/>
</dbReference>
<proteinExistence type="predicted"/>
<feature type="transmembrane region" description="Helical" evidence="5">
    <location>
        <begin position="78"/>
        <end position="97"/>
    </location>
</feature>
<feature type="transmembrane region" description="Helical" evidence="5">
    <location>
        <begin position="192"/>
        <end position="210"/>
    </location>
</feature>
<comment type="subcellular location">
    <subcellularLocation>
        <location evidence="1">Membrane</location>
        <topology evidence="1">Multi-pass membrane protein</topology>
    </subcellularLocation>
</comment>
<keyword evidence="4 5" id="KW-0472">Membrane</keyword>
<evidence type="ECO:0000256" key="4">
    <source>
        <dbReference type="ARBA" id="ARBA00023136"/>
    </source>
</evidence>
<feature type="transmembrane region" description="Helical" evidence="5">
    <location>
        <begin position="117"/>
        <end position="134"/>
    </location>
</feature>
<comment type="caution">
    <text evidence="6">The sequence shown here is derived from an EMBL/GenBank/DDBJ whole genome shotgun (WGS) entry which is preliminary data.</text>
</comment>
<evidence type="ECO:0000256" key="2">
    <source>
        <dbReference type="ARBA" id="ARBA00022692"/>
    </source>
</evidence>
<evidence type="ECO:0000256" key="5">
    <source>
        <dbReference type="SAM" id="Phobius"/>
    </source>
</evidence>
<protein>
    <submittedName>
        <fullName evidence="6">Nicotinamide mononucleotide transporter</fullName>
    </submittedName>
</protein>
<feature type="transmembrane region" description="Helical" evidence="5">
    <location>
        <begin position="168"/>
        <end position="186"/>
    </location>
</feature>
<reference evidence="6" key="1">
    <citation type="submission" date="2020-08" db="EMBL/GenBank/DDBJ databases">
        <title>Genome public.</title>
        <authorList>
            <person name="Liu C."/>
            <person name="Sun Q."/>
        </authorList>
    </citation>
    <scope>NUCLEOTIDE SEQUENCE</scope>
    <source>
        <strain evidence="6">H8</strain>
    </source>
</reference>
<name>A0A926DKF4_9FIRM</name>
<keyword evidence="2 5" id="KW-0812">Transmembrane</keyword>
<dbReference type="GO" id="GO:0016020">
    <property type="term" value="C:membrane"/>
    <property type="evidence" value="ECO:0007669"/>
    <property type="project" value="UniProtKB-SubCell"/>
</dbReference>
<feature type="transmembrane region" description="Helical" evidence="5">
    <location>
        <begin position="32"/>
        <end position="47"/>
    </location>
</feature>
<gene>
    <name evidence="6" type="ORF">H8698_02760</name>
</gene>
<accession>A0A926DKF4</accession>
<evidence type="ECO:0000256" key="3">
    <source>
        <dbReference type="ARBA" id="ARBA00022989"/>
    </source>
</evidence>
<organism evidence="6 7">
    <name type="scientific">Congzhengia minquanensis</name>
    <dbReference type="NCBI Taxonomy" id="2763657"/>
    <lineage>
        <taxon>Bacteria</taxon>
        <taxon>Bacillati</taxon>
        <taxon>Bacillota</taxon>
        <taxon>Clostridia</taxon>
        <taxon>Eubacteriales</taxon>
        <taxon>Oscillospiraceae</taxon>
        <taxon>Congzhengia</taxon>
    </lineage>
</organism>